<comment type="similarity">
    <text evidence="1">Belongs to the peptidase A31 family.</text>
</comment>
<dbReference type="GO" id="GO:0008233">
    <property type="term" value="F:peptidase activity"/>
    <property type="evidence" value="ECO:0007669"/>
    <property type="project" value="UniProtKB-KW"/>
</dbReference>
<evidence type="ECO:0000256" key="1">
    <source>
        <dbReference type="ARBA" id="ARBA00006814"/>
    </source>
</evidence>
<evidence type="ECO:0000313" key="6">
    <source>
        <dbReference type="Proteomes" id="UP001232536"/>
    </source>
</evidence>
<dbReference type="CDD" id="cd00518">
    <property type="entry name" value="H2MP"/>
    <property type="match status" value="1"/>
</dbReference>
<evidence type="ECO:0000256" key="2">
    <source>
        <dbReference type="ARBA" id="ARBA00022670"/>
    </source>
</evidence>
<organism evidence="5 6">
    <name type="scientific">Actinotalea lenta</name>
    <dbReference type="NCBI Taxonomy" id="3064654"/>
    <lineage>
        <taxon>Bacteria</taxon>
        <taxon>Bacillati</taxon>
        <taxon>Actinomycetota</taxon>
        <taxon>Actinomycetes</taxon>
        <taxon>Micrococcales</taxon>
        <taxon>Cellulomonadaceae</taxon>
        <taxon>Actinotalea</taxon>
    </lineage>
</organism>
<evidence type="ECO:0000313" key="5">
    <source>
        <dbReference type="EMBL" id="MDO8108482.1"/>
    </source>
</evidence>
<keyword evidence="3" id="KW-0064">Aspartyl protease</keyword>
<keyword evidence="4" id="KW-0378">Hydrolase</keyword>
<dbReference type="NCBIfam" id="TIGR00072">
    <property type="entry name" value="hydrog_prot"/>
    <property type="match status" value="1"/>
</dbReference>
<evidence type="ECO:0000256" key="3">
    <source>
        <dbReference type="ARBA" id="ARBA00022750"/>
    </source>
</evidence>
<dbReference type="EMBL" id="JAUQYP010000002">
    <property type="protein sequence ID" value="MDO8108482.1"/>
    <property type="molecule type" value="Genomic_DNA"/>
</dbReference>
<name>A0ABT9DC85_9CELL</name>
<dbReference type="RefSeq" id="WP_304602181.1">
    <property type="nucleotide sequence ID" value="NZ_JAUQYO010000001.1"/>
</dbReference>
<protein>
    <submittedName>
        <fullName evidence="5">Hydrogenase maturation protease</fullName>
    </submittedName>
</protein>
<accession>A0ABT9DC85</accession>
<proteinExistence type="inferred from homology"/>
<comment type="caution">
    <text evidence="5">The sequence shown here is derived from an EMBL/GenBank/DDBJ whole genome shotgun (WGS) entry which is preliminary data.</text>
</comment>
<dbReference type="Pfam" id="PF01750">
    <property type="entry name" value="HycI"/>
    <property type="match status" value="1"/>
</dbReference>
<sequence>MTRPRRRVVVGLGAPDRGDDAVGPTVARVVAAELAARPVPGVEVLEREDPTALIDVWADAAMAVVCDAVRSGAPPGTLHVVRTGPDLPPLSDMHVQEAGTHDFGLASAVELARALGRLPEQVVVVGVEARSFDWSAPLTPAVAAAVPSAVTEVLTLLGP</sequence>
<gene>
    <name evidence="5" type="ORF">Q6348_14895</name>
</gene>
<keyword evidence="2 5" id="KW-0645">Protease</keyword>
<dbReference type="InterPro" id="IPR000671">
    <property type="entry name" value="Peptidase_A31"/>
</dbReference>
<reference evidence="5 6" key="1">
    <citation type="submission" date="2023-07" db="EMBL/GenBank/DDBJ databases">
        <title>Description of novel actinomycetes strains, isolated from tidal flat sediment.</title>
        <authorList>
            <person name="Lu C."/>
        </authorList>
    </citation>
    <scope>NUCLEOTIDE SEQUENCE [LARGE SCALE GENOMIC DNA]</scope>
    <source>
        <strain evidence="5 6">SYSU T00b441</strain>
    </source>
</reference>
<dbReference type="SUPFAM" id="SSF53163">
    <property type="entry name" value="HybD-like"/>
    <property type="match status" value="1"/>
</dbReference>
<keyword evidence="6" id="KW-1185">Reference proteome</keyword>
<dbReference type="Gene3D" id="3.40.50.1450">
    <property type="entry name" value="HybD-like"/>
    <property type="match status" value="1"/>
</dbReference>
<dbReference type="PANTHER" id="PTHR30302:SF1">
    <property type="entry name" value="HYDROGENASE 2 MATURATION PROTEASE"/>
    <property type="match status" value="1"/>
</dbReference>
<dbReference type="GO" id="GO:0006508">
    <property type="term" value="P:proteolysis"/>
    <property type="evidence" value="ECO:0007669"/>
    <property type="project" value="UniProtKB-KW"/>
</dbReference>
<dbReference type="Proteomes" id="UP001232536">
    <property type="component" value="Unassembled WGS sequence"/>
</dbReference>
<dbReference type="PANTHER" id="PTHR30302">
    <property type="entry name" value="HYDROGENASE 1 MATURATION PROTEASE"/>
    <property type="match status" value="1"/>
</dbReference>
<dbReference type="InterPro" id="IPR023430">
    <property type="entry name" value="Pept_HybD-like_dom_sf"/>
</dbReference>
<evidence type="ECO:0000256" key="4">
    <source>
        <dbReference type="ARBA" id="ARBA00022801"/>
    </source>
</evidence>